<keyword evidence="7" id="KW-1185">Reference proteome</keyword>
<accession>A0ABU0M6G5</accession>
<evidence type="ECO:0000256" key="2">
    <source>
        <dbReference type="ARBA" id="ARBA00022692"/>
    </source>
</evidence>
<keyword evidence="3 5" id="KW-1133">Transmembrane helix</keyword>
<feature type="transmembrane region" description="Helical" evidence="5">
    <location>
        <begin position="125"/>
        <end position="147"/>
    </location>
</feature>
<feature type="transmembrane region" description="Helical" evidence="5">
    <location>
        <begin position="20"/>
        <end position="47"/>
    </location>
</feature>
<keyword evidence="2 5" id="KW-0812">Transmembrane</keyword>
<gene>
    <name evidence="6" type="ORF">QO015_002126</name>
</gene>
<proteinExistence type="predicted"/>
<dbReference type="Proteomes" id="UP001223743">
    <property type="component" value="Unassembled WGS sequence"/>
</dbReference>
<comment type="subcellular location">
    <subcellularLocation>
        <location evidence="1">Membrane</location>
        <topology evidence="1">Multi-pass membrane protein</topology>
    </subcellularLocation>
</comment>
<dbReference type="RefSeq" id="WP_266279508.1">
    <property type="nucleotide sequence ID" value="NZ_JAPKNF010000001.1"/>
</dbReference>
<evidence type="ECO:0000256" key="1">
    <source>
        <dbReference type="ARBA" id="ARBA00004141"/>
    </source>
</evidence>
<evidence type="ECO:0000256" key="5">
    <source>
        <dbReference type="SAM" id="Phobius"/>
    </source>
</evidence>
<feature type="transmembrane region" description="Helical" evidence="5">
    <location>
        <begin position="53"/>
        <end position="76"/>
    </location>
</feature>
<dbReference type="EMBL" id="JAUSWJ010000001">
    <property type="protein sequence ID" value="MDQ0516513.1"/>
    <property type="molecule type" value="Genomic_DNA"/>
</dbReference>
<reference evidence="6 7" key="1">
    <citation type="submission" date="2023-07" db="EMBL/GenBank/DDBJ databases">
        <title>Genomic Encyclopedia of Type Strains, Phase IV (KMG-IV): sequencing the most valuable type-strain genomes for metagenomic binning, comparative biology and taxonomic classification.</title>
        <authorList>
            <person name="Goeker M."/>
        </authorList>
    </citation>
    <scope>NUCLEOTIDE SEQUENCE [LARGE SCALE GENOMIC DNA]</scope>
    <source>
        <strain evidence="6 7">B1-1</strain>
    </source>
</reference>
<evidence type="ECO:0000313" key="7">
    <source>
        <dbReference type="Proteomes" id="UP001223743"/>
    </source>
</evidence>
<dbReference type="Pfam" id="PF07264">
    <property type="entry name" value="EI24"/>
    <property type="match status" value="1"/>
</dbReference>
<dbReference type="NCBIfam" id="NF009407">
    <property type="entry name" value="PRK12768.1"/>
    <property type="match status" value="1"/>
</dbReference>
<evidence type="ECO:0000256" key="4">
    <source>
        <dbReference type="ARBA" id="ARBA00023136"/>
    </source>
</evidence>
<dbReference type="InterPro" id="IPR059112">
    <property type="entry name" value="CysZ/EI24"/>
</dbReference>
<evidence type="ECO:0000256" key="3">
    <source>
        <dbReference type="ARBA" id="ARBA00022989"/>
    </source>
</evidence>
<organism evidence="6 7">
    <name type="scientific">Kaistia geumhonensis</name>
    <dbReference type="NCBI Taxonomy" id="410839"/>
    <lineage>
        <taxon>Bacteria</taxon>
        <taxon>Pseudomonadati</taxon>
        <taxon>Pseudomonadota</taxon>
        <taxon>Alphaproteobacteria</taxon>
        <taxon>Hyphomicrobiales</taxon>
        <taxon>Kaistiaceae</taxon>
        <taxon>Kaistia</taxon>
    </lineage>
</organism>
<protein>
    <submittedName>
        <fullName evidence="6">CysZ protein</fullName>
    </submittedName>
</protein>
<comment type="caution">
    <text evidence="6">The sequence shown here is derived from an EMBL/GenBank/DDBJ whole genome shotgun (WGS) entry which is preliminary data.</text>
</comment>
<name>A0ABU0M6G5_9HYPH</name>
<sequence length="227" mass="24198">MLAAAWLALSDLPTRPFRAVLLKVLGLTLLLLVLLWLGLQAAVVHFADWPDHAWIGTSVAIVSGFGFVIGLAFLVAPVSALMAGLFSDDIAAIVERRHYPFDPPGTGLTVTESALGAIGFAATAVLVNVVCLVLLLVPGVNLVAFFIGNGYLLGREFFEAAAARFGGVQQARALRRENAGTVLLGGFVIALFLAIPIVNLLTPLFAMAFMTHLNKRVRGRRPVELVE</sequence>
<evidence type="ECO:0000313" key="6">
    <source>
        <dbReference type="EMBL" id="MDQ0516513.1"/>
    </source>
</evidence>
<feature type="transmembrane region" description="Helical" evidence="5">
    <location>
        <begin position="182"/>
        <end position="211"/>
    </location>
</feature>
<keyword evidence="4 5" id="KW-0472">Membrane</keyword>